<evidence type="ECO:0000313" key="1">
    <source>
        <dbReference type="EMBL" id="CAA0403337.1"/>
    </source>
</evidence>
<proteinExistence type="predicted"/>
<protein>
    <submittedName>
        <fullName evidence="1">Uncharacterized protein</fullName>
    </submittedName>
</protein>
<dbReference type="ExpressionAtlas" id="A0A5S9Y5E7">
    <property type="expression patterns" value="baseline and differential"/>
</dbReference>
<organism evidence="1 2">
    <name type="scientific">Arabidopsis thaliana</name>
    <name type="common">Mouse-ear cress</name>
    <dbReference type="NCBI Taxonomy" id="3702"/>
    <lineage>
        <taxon>Eukaryota</taxon>
        <taxon>Viridiplantae</taxon>
        <taxon>Streptophyta</taxon>
        <taxon>Embryophyta</taxon>
        <taxon>Tracheophyta</taxon>
        <taxon>Spermatophyta</taxon>
        <taxon>Magnoliopsida</taxon>
        <taxon>eudicotyledons</taxon>
        <taxon>Gunneridae</taxon>
        <taxon>Pentapetalae</taxon>
        <taxon>rosids</taxon>
        <taxon>malvids</taxon>
        <taxon>Brassicales</taxon>
        <taxon>Brassicaceae</taxon>
        <taxon>Camelineae</taxon>
        <taxon>Arabidopsis</taxon>
    </lineage>
</organism>
<dbReference type="EMBL" id="CACSHJ010000096">
    <property type="protein sequence ID" value="CAA0403337.1"/>
    <property type="molecule type" value="Genomic_DNA"/>
</dbReference>
<sequence>MNMIQRFMQSMAKTRGLCHPDCVKASSEQEDYDASQHAAMVAVNLISSARVILKLDAVYTEYSAQYLVDNAGKEDNQGEMDQQSSQLTLQNLLQYMDENVWNKKEDVQGEREQPLTVKDCLECAFKKGLPRSEQWAHVGCPFKAPPFACQIPRVPMKGEVIETKSLDEAFKLLIKQPVGARLHVFSPELDNVGEGFYEGLSSQSSKESRYVGLRDVIIVAVDKSEGKTVATVKICYKKKTSFVKVLVSRMFVQLGGGEESQVKEPAGLLVDFCIPRLSVN</sequence>
<name>A0A5S9Y5E7_ARATH</name>
<reference evidence="1 2" key="1">
    <citation type="submission" date="2019-12" db="EMBL/GenBank/DDBJ databases">
        <authorList>
            <person name="Jiao W.-B."/>
            <person name="Schneeberger K."/>
        </authorList>
    </citation>
    <scope>NUCLEOTIDE SEQUENCE [LARGE SCALE GENOMIC DNA]</scope>
    <source>
        <strain evidence="2">cv. C24</strain>
    </source>
</reference>
<dbReference type="Proteomes" id="UP000434276">
    <property type="component" value="Unassembled WGS sequence"/>
</dbReference>
<dbReference type="AlphaFoldDB" id="A0A5S9Y5E7"/>
<gene>
    <name evidence="1" type="ORF">C24_LOCUS22471</name>
</gene>
<evidence type="ECO:0000313" key="2">
    <source>
        <dbReference type="Proteomes" id="UP000434276"/>
    </source>
</evidence>
<accession>A0A5S9Y5E7</accession>
<dbReference type="OrthoDB" id="1036205at2759"/>